<comment type="cofactor">
    <cofactor evidence="2">
        <name>Mn(2+)</name>
        <dbReference type="ChEBI" id="CHEBI:29035"/>
    </cofactor>
</comment>
<dbReference type="InterPro" id="IPR003607">
    <property type="entry name" value="HD/PDEase_dom"/>
</dbReference>
<evidence type="ECO:0000256" key="2">
    <source>
        <dbReference type="ARBA" id="ARBA00001936"/>
    </source>
</evidence>
<dbReference type="EC" id="3.1.3.89" evidence="5"/>
<evidence type="ECO:0000256" key="4">
    <source>
        <dbReference type="ARBA" id="ARBA00011738"/>
    </source>
</evidence>
<evidence type="ECO:0000259" key="8">
    <source>
        <dbReference type="SMART" id="SM00471"/>
    </source>
</evidence>
<gene>
    <name evidence="9" type="ORF">COZ30_00705</name>
</gene>
<comment type="cofactor">
    <cofactor evidence="3">
        <name>Co(2+)</name>
        <dbReference type="ChEBI" id="CHEBI:48828"/>
    </cofactor>
</comment>
<evidence type="ECO:0000256" key="1">
    <source>
        <dbReference type="ARBA" id="ARBA00001638"/>
    </source>
</evidence>
<evidence type="ECO:0000256" key="7">
    <source>
        <dbReference type="ARBA" id="ARBA00022801"/>
    </source>
</evidence>
<comment type="catalytic activity">
    <reaction evidence="1">
        <text>a 2'-deoxyribonucleoside 5'-phosphate + H2O = a 2'-deoxyribonucleoside + phosphate</text>
        <dbReference type="Rhea" id="RHEA:36167"/>
        <dbReference type="ChEBI" id="CHEBI:15377"/>
        <dbReference type="ChEBI" id="CHEBI:18274"/>
        <dbReference type="ChEBI" id="CHEBI:43474"/>
        <dbReference type="ChEBI" id="CHEBI:65317"/>
        <dbReference type="EC" id="3.1.3.89"/>
    </reaction>
</comment>
<dbReference type="AlphaFoldDB" id="A0A2M7MFD2"/>
<dbReference type="InterPro" id="IPR006674">
    <property type="entry name" value="HD_domain"/>
</dbReference>
<dbReference type="Gene3D" id="1.10.3210.10">
    <property type="entry name" value="Hypothetical protein af1432"/>
    <property type="match status" value="1"/>
</dbReference>
<keyword evidence="6" id="KW-0479">Metal-binding</keyword>
<comment type="subunit">
    <text evidence="4">Homodimer.</text>
</comment>
<dbReference type="SMART" id="SM00471">
    <property type="entry name" value="HDc"/>
    <property type="match status" value="1"/>
</dbReference>
<dbReference type="PANTHER" id="PTHR11845:SF13">
    <property type="entry name" value="5'-DEOXYNUCLEOTIDASE HDDC2"/>
    <property type="match status" value="1"/>
</dbReference>
<dbReference type="EMBL" id="PFJR01000017">
    <property type="protein sequence ID" value="PIX88481.1"/>
    <property type="molecule type" value="Genomic_DNA"/>
</dbReference>
<proteinExistence type="predicted"/>
<protein>
    <recommendedName>
        <fullName evidence="5">5'-deoxynucleotidase</fullName>
        <ecNumber evidence="5">3.1.3.89</ecNumber>
    </recommendedName>
</protein>
<evidence type="ECO:0000313" key="10">
    <source>
        <dbReference type="Proteomes" id="UP000230064"/>
    </source>
</evidence>
<sequence length="207" mass="25020">MENLLNFFIETGKLKSKKRKGWIFRGVREPETIASHTFRMAIMAWILGEQKKFNINKLLKMSLIHDLCEVYAGDTTPYDKLLPKDKKKWKKITQEWPRFTKKEKGKIFQEKYKKENQALERMILKLPPSLKKEIKNLWIDYEKGLTPEGRFVHQVDRVENLLQALEYWKKDRPFAIGPWWIQIEELVDDPFLLKFIELLEKKFHKKR</sequence>
<dbReference type="InterPro" id="IPR039356">
    <property type="entry name" value="YfbR/HDDC2"/>
</dbReference>
<name>A0A2M7MFD2_9BACT</name>
<reference evidence="10" key="1">
    <citation type="submission" date="2017-09" db="EMBL/GenBank/DDBJ databases">
        <title>Depth-based differentiation of microbial function through sediment-hosted aquifers and enrichment of novel symbionts in the deep terrestrial subsurface.</title>
        <authorList>
            <person name="Probst A.J."/>
            <person name="Ladd B."/>
            <person name="Jarett J.K."/>
            <person name="Geller-Mcgrath D.E."/>
            <person name="Sieber C.M.K."/>
            <person name="Emerson J.B."/>
            <person name="Anantharaman K."/>
            <person name="Thomas B.C."/>
            <person name="Malmstrom R."/>
            <person name="Stieglmeier M."/>
            <person name="Klingl A."/>
            <person name="Woyke T."/>
            <person name="Ryan C.M."/>
            <person name="Banfield J.F."/>
        </authorList>
    </citation>
    <scope>NUCLEOTIDE SEQUENCE [LARGE SCALE GENOMIC DNA]</scope>
</reference>
<comment type="caution">
    <text evidence="9">The sequence shown here is derived from an EMBL/GenBank/DDBJ whole genome shotgun (WGS) entry which is preliminary data.</text>
</comment>
<dbReference type="GO" id="GO:0002953">
    <property type="term" value="F:5'-deoxynucleotidase activity"/>
    <property type="evidence" value="ECO:0007669"/>
    <property type="project" value="UniProtKB-EC"/>
</dbReference>
<dbReference type="GO" id="GO:0046872">
    <property type="term" value="F:metal ion binding"/>
    <property type="evidence" value="ECO:0007669"/>
    <property type="project" value="UniProtKB-KW"/>
</dbReference>
<dbReference type="GO" id="GO:0005737">
    <property type="term" value="C:cytoplasm"/>
    <property type="evidence" value="ECO:0007669"/>
    <property type="project" value="TreeGrafter"/>
</dbReference>
<feature type="domain" description="HD/PDEase" evidence="8">
    <location>
        <begin position="29"/>
        <end position="170"/>
    </location>
</feature>
<evidence type="ECO:0000256" key="6">
    <source>
        <dbReference type="ARBA" id="ARBA00022723"/>
    </source>
</evidence>
<organism evidence="9 10">
    <name type="scientific">Candidatus Nealsonbacteria bacterium CG_4_10_14_3_um_filter_36_16</name>
    <dbReference type="NCBI Taxonomy" id="1974685"/>
    <lineage>
        <taxon>Bacteria</taxon>
        <taxon>Candidatus Nealsoniibacteriota</taxon>
    </lineage>
</organism>
<accession>A0A2M7MFD2</accession>
<dbReference type="Proteomes" id="UP000230064">
    <property type="component" value="Unassembled WGS sequence"/>
</dbReference>
<dbReference type="SUPFAM" id="SSF109604">
    <property type="entry name" value="HD-domain/PDEase-like"/>
    <property type="match status" value="1"/>
</dbReference>
<evidence type="ECO:0000256" key="3">
    <source>
        <dbReference type="ARBA" id="ARBA00001941"/>
    </source>
</evidence>
<keyword evidence="7" id="KW-0378">Hydrolase</keyword>
<evidence type="ECO:0000313" key="9">
    <source>
        <dbReference type="EMBL" id="PIX88481.1"/>
    </source>
</evidence>
<dbReference type="PANTHER" id="PTHR11845">
    <property type="entry name" value="5'-DEOXYNUCLEOTIDASE HDDC2"/>
    <property type="match status" value="1"/>
</dbReference>
<evidence type="ECO:0000256" key="5">
    <source>
        <dbReference type="ARBA" id="ARBA00012964"/>
    </source>
</evidence>
<dbReference type="Pfam" id="PF13023">
    <property type="entry name" value="HD_3"/>
    <property type="match status" value="1"/>
</dbReference>